<organism evidence="10 11">
    <name type="scientific">Malassezia cuniculi</name>
    <dbReference type="NCBI Taxonomy" id="948313"/>
    <lineage>
        <taxon>Eukaryota</taxon>
        <taxon>Fungi</taxon>
        <taxon>Dikarya</taxon>
        <taxon>Basidiomycota</taxon>
        <taxon>Ustilaginomycotina</taxon>
        <taxon>Malasseziomycetes</taxon>
        <taxon>Malasseziales</taxon>
        <taxon>Malasseziaceae</taxon>
        <taxon>Malassezia</taxon>
    </lineage>
</organism>
<evidence type="ECO:0000313" key="10">
    <source>
        <dbReference type="EMBL" id="WFD36846.1"/>
    </source>
</evidence>
<dbReference type="PROSITE" id="PS00218">
    <property type="entry name" value="AMINO_ACID_PERMEASE_1"/>
    <property type="match status" value="1"/>
</dbReference>
<dbReference type="InterPro" id="IPR004841">
    <property type="entry name" value="AA-permease/SLC12A_dom"/>
</dbReference>
<feature type="transmembrane region" description="Helical" evidence="8">
    <location>
        <begin position="414"/>
        <end position="432"/>
    </location>
</feature>
<feature type="transmembrane region" description="Helical" evidence="8">
    <location>
        <begin position="438"/>
        <end position="459"/>
    </location>
</feature>
<dbReference type="PANTHER" id="PTHR43341:SF1">
    <property type="entry name" value="GENERAL AMINO-ACID PERMEASE GAP1"/>
    <property type="match status" value="1"/>
</dbReference>
<keyword evidence="4" id="KW-0029">Amino-acid transport</keyword>
<evidence type="ECO:0000256" key="4">
    <source>
        <dbReference type="ARBA" id="ARBA00022970"/>
    </source>
</evidence>
<name>A0AAF0ETY3_9BASI</name>
<feature type="region of interest" description="Disordered" evidence="7">
    <location>
        <begin position="1"/>
        <end position="56"/>
    </location>
</feature>
<protein>
    <recommendedName>
        <fullName evidence="9">Amino acid permease/ SLC12A domain-containing protein</fullName>
    </recommendedName>
</protein>
<evidence type="ECO:0000256" key="7">
    <source>
        <dbReference type="SAM" id="MobiDB-lite"/>
    </source>
</evidence>
<evidence type="ECO:0000256" key="5">
    <source>
        <dbReference type="ARBA" id="ARBA00022989"/>
    </source>
</evidence>
<dbReference type="Pfam" id="PF00324">
    <property type="entry name" value="AA_permease"/>
    <property type="match status" value="1"/>
</dbReference>
<feature type="transmembrane region" description="Helical" evidence="8">
    <location>
        <begin position="178"/>
        <end position="199"/>
    </location>
</feature>
<comment type="subcellular location">
    <subcellularLocation>
        <location evidence="1">Membrane</location>
        <topology evidence="1">Multi-pass membrane protein</topology>
    </subcellularLocation>
</comment>
<feature type="transmembrane region" description="Helical" evidence="8">
    <location>
        <begin position="526"/>
        <end position="545"/>
    </location>
</feature>
<dbReference type="AlphaFoldDB" id="A0AAF0ETY3"/>
<evidence type="ECO:0000256" key="6">
    <source>
        <dbReference type="ARBA" id="ARBA00023136"/>
    </source>
</evidence>
<keyword evidence="6 8" id="KW-0472">Membrane</keyword>
<feature type="transmembrane region" description="Helical" evidence="8">
    <location>
        <begin position="72"/>
        <end position="91"/>
    </location>
</feature>
<proteinExistence type="predicted"/>
<dbReference type="GO" id="GO:0015171">
    <property type="term" value="F:amino acid transmembrane transporter activity"/>
    <property type="evidence" value="ECO:0007669"/>
    <property type="project" value="TreeGrafter"/>
</dbReference>
<keyword evidence="2" id="KW-0813">Transport</keyword>
<feature type="transmembrane region" description="Helical" evidence="8">
    <location>
        <begin position="275"/>
        <end position="297"/>
    </location>
</feature>
<feature type="domain" description="Amino acid permease/ SLC12A" evidence="9">
    <location>
        <begin position="69"/>
        <end position="550"/>
    </location>
</feature>
<dbReference type="FunFam" id="1.20.1740.10:FF:000001">
    <property type="entry name" value="Amino acid permease"/>
    <property type="match status" value="1"/>
</dbReference>
<accession>A0AAF0ETY3</accession>
<dbReference type="EMBL" id="CP119881">
    <property type="protein sequence ID" value="WFD36846.1"/>
    <property type="molecule type" value="Genomic_DNA"/>
</dbReference>
<feature type="transmembrane region" description="Helical" evidence="8">
    <location>
        <begin position="367"/>
        <end position="386"/>
    </location>
</feature>
<sequence>MTVFKSIKSDFKPPDMGIQSTEEKPERDPESIADSSSKNSADAHASEEDENFDASHPESLLKRDLDSRHIQFIALGGSIGTGFFIGSGSTLAAGGPAFLMIGFITMGFMIMTVIYALGELVSTLPVSGAFSAYATRFIDPAWGFAMGYNYWFQWVIMLPLESTACAIVVKFWDPDELVPKGAVVAMFLFVIVVINLFGVRGYAEFEFVSSLIKLIACVGFIIFAIVVDCGGTPMYIGSEESFPGPGPNNPDWHHGYLGAYFWHNPGAIKNGFKGFASVFTVAALAYGGTELVGIAAAETKEPRKTLPRATKQVMSRVLVFYLVTLFMITLTVRSDDDRLIGDSSYDPKTSPFVIAIQNTGVLALDHIFNAVIVISTLSVGNASVFASSRTLHSLAENGLAPKIFLRVDRQGRPYVAVALSLLVGLLGFLVYSSNQGTIFSWLVGITGLAAIFTWGSICATHIRFRRAWVKQGNRLSQLPWLSPLGELGSWIGLTFNVLVLCISFYIGAFPKDEGTMSGMDRAYEFFLEMISLVVILFLYLTFKIVKRTKIVRSKDMDLHTGRREQVPEEILEMERAEERAKPLWKKVLSFLY</sequence>
<dbReference type="Gene3D" id="1.20.1740.10">
    <property type="entry name" value="Amino acid/polyamine transporter I"/>
    <property type="match status" value="1"/>
</dbReference>
<dbReference type="PANTHER" id="PTHR43341">
    <property type="entry name" value="AMINO ACID PERMEASE"/>
    <property type="match status" value="1"/>
</dbReference>
<keyword evidence="5 8" id="KW-1133">Transmembrane helix</keyword>
<feature type="transmembrane region" description="Helical" evidence="8">
    <location>
        <begin position="317"/>
        <end position="334"/>
    </location>
</feature>
<evidence type="ECO:0000313" key="11">
    <source>
        <dbReference type="Proteomes" id="UP001219933"/>
    </source>
</evidence>
<keyword evidence="3 8" id="KW-0812">Transmembrane</keyword>
<dbReference type="Proteomes" id="UP001219933">
    <property type="component" value="Chromosome 5"/>
</dbReference>
<evidence type="ECO:0000256" key="8">
    <source>
        <dbReference type="SAM" id="Phobius"/>
    </source>
</evidence>
<keyword evidence="11" id="KW-1185">Reference proteome</keyword>
<evidence type="ECO:0000256" key="1">
    <source>
        <dbReference type="ARBA" id="ARBA00004141"/>
    </source>
</evidence>
<feature type="transmembrane region" description="Helical" evidence="8">
    <location>
        <begin position="151"/>
        <end position="172"/>
    </location>
</feature>
<dbReference type="InterPro" id="IPR004840">
    <property type="entry name" value="Amino_acid_permease_CS"/>
</dbReference>
<dbReference type="GO" id="GO:0016020">
    <property type="term" value="C:membrane"/>
    <property type="evidence" value="ECO:0007669"/>
    <property type="project" value="UniProtKB-SubCell"/>
</dbReference>
<feature type="compositionally biased region" description="Basic and acidic residues" evidence="7">
    <location>
        <begin position="21"/>
        <end position="30"/>
    </location>
</feature>
<feature type="transmembrane region" description="Helical" evidence="8">
    <location>
        <begin position="480"/>
        <end position="506"/>
    </location>
</feature>
<dbReference type="InterPro" id="IPR050524">
    <property type="entry name" value="APC_YAT"/>
</dbReference>
<evidence type="ECO:0000259" key="9">
    <source>
        <dbReference type="Pfam" id="PF00324"/>
    </source>
</evidence>
<reference evidence="10" key="1">
    <citation type="submission" date="2023-03" db="EMBL/GenBank/DDBJ databases">
        <title>Mating type loci evolution in Malassezia.</title>
        <authorList>
            <person name="Coelho M.A."/>
        </authorList>
    </citation>
    <scope>NUCLEOTIDE SEQUENCE</scope>
    <source>
        <strain evidence="10">CBS 11721</strain>
    </source>
</reference>
<evidence type="ECO:0000256" key="2">
    <source>
        <dbReference type="ARBA" id="ARBA00022448"/>
    </source>
</evidence>
<dbReference type="PIRSF" id="PIRSF006060">
    <property type="entry name" value="AA_transporter"/>
    <property type="match status" value="1"/>
</dbReference>
<feature type="transmembrane region" description="Helical" evidence="8">
    <location>
        <begin position="211"/>
        <end position="236"/>
    </location>
</feature>
<gene>
    <name evidence="10" type="ORF">MCUN1_003736</name>
</gene>
<evidence type="ECO:0000256" key="3">
    <source>
        <dbReference type="ARBA" id="ARBA00022692"/>
    </source>
</evidence>